<gene>
    <name evidence="1" type="ORF">CMQ_6072</name>
</gene>
<organism evidence="2">
    <name type="scientific">Grosmannia clavigera (strain kw1407 / UAMH 11150)</name>
    <name type="common">Blue stain fungus</name>
    <name type="synonym">Graphiocladiella clavigera</name>
    <dbReference type="NCBI Taxonomy" id="655863"/>
    <lineage>
        <taxon>Eukaryota</taxon>
        <taxon>Fungi</taxon>
        <taxon>Dikarya</taxon>
        <taxon>Ascomycota</taxon>
        <taxon>Pezizomycotina</taxon>
        <taxon>Sordariomycetes</taxon>
        <taxon>Sordariomycetidae</taxon>
        <taxon>Ophiostomatales</taxon>
        <taxon>Ophiostomataceae</taxon>
        <taxon>Leptographium</taxon>
    </lineage>
</organism>
<accession>F0XM14</accession>
<keyword evidence="2" id="KW-1185">Reference proteome</keyword>
<dbReference type="OrthoDB" id="3902588at2759"/>
<dbReference type="GeneID" id="25979465"/>
<dbReference type="HOGENOM" id="CLU_1086071_0_0_1"/>
<dbReference type="InParanoid" id="F0XM14"/>
<sequence>MVNGAQNADPSSPGLLQGEESTQDFVGTHHDNYLESSSSSQDRSSIDVAPQMFSDIYAQTLPVLLSAGEIPSLLRSMHCVLKPLGTLHLILMDPLPVEATLGPRMRAWLEEHLLINLERQFRCVNPTTQFLPWLRDAHFQLGEGDKVVSRFPAALPDVSGDSSISREVSSVKLGNGKGKEKADKNEQGTNDRQLRLLHNIVGQKLWQDIWGSYVTADRWWWEDALCREECLRLETAWEYHILGAVKKSMAPGGGRN</sequence>
<proteinExistence type="predicted"/>
<dbReference type="eggNOG" id="ENOG502SKZZ">
    <property type="taxonomic scope" value="Eukaryota"/>
</dbReference>
<dbReference type="EMBL" id="GL629794">
    <property type="protein sequence ID" value="EFX01130.1"/>
    <property type="molecule type" value="Genomic_DNA"/>
</dbReference>
<dbReference type="AlphaFoldDB" id="F0XM14"/>
<evidence type="ECO:0000313" key="2">
    <source>
        <dbReference type="Proteomes" id="UP000007796"/>
    </source>
</evidence>
<name>F0XM14_GROCL</name>
<reference evidence="1 2" key="1">
    <citation type="journal article" date="2011" name="Proc. Natl. Acad. Sci. U.S.A.">
        <title>Genome and transcriptome analyses of the mountain pine beetle-fungal symbiont Grosmannia clavigera, a lodgepole pine pathogen.</title>
        <authorList>
            <person name="DiGuistini S."/>
            <person name="Wang Y."/>
            <person name="Liao N.Y."/>
            <person name="Taylor G."/>
            <person name="Tanguay P."/>
            <person name="Feau N."/>
            <person name="Henrissat B."/>
            <person name="Chan S.K."/>
            <person name="Hesse-Orce U."/>
            <person name="Alamouti S.M."/>
            <person name="Tsui C.K.M."/>
            <person name="Docking R.T."/>
            <person name="Levasseur A."/>
            <person name="Haridas S."/>
            <person name="Robertson G."/>
            <person name="Birol I."/>
            <person name="Holt R.A."/>
            <person name="Marra M.A."/>
            <person name="Hamelin R.C."/>
            <person name="Hirst M."/>
            <person name="Jones S.J.M."/>
            <person name="Bohlmann J."/>
            <person name="Breuil C."/>
        </authorList>
    </citation>
    <scope>NUCLEOTIDE SEQUENCE [LARGE SCALE GENOMIC DNA]</scope>
    <source>
        <strain evidence="2">kw1407 / UAMH 11150</strain>
    </source>
</reference>
<dbReference type="Proteomes" id="UP000007796">
    <property type="component" value="Unassembled WGS sequence"/>
</dbReference>
<dbReference type="RefSeq" id="XP_014170612.1">
    <property type="nucleotide sequence ID" value="XM_014315137.1"/>
</dbReference>
<evidence type="ECO:0000313" key="1">
    <source>
        <dbReference type="EMBL" id="EFX01130.1"/>
    </source>
</evidence>
<protein>
    <submittedName>
        <fullName evidence="1">Uncharacterized protein</fullName>
    </submittedName>
</protein>